<dbReference type="EMBL" id="JBAMIC010000007">
    <property type="protein sequence ID" value="KAK7106148.1"/>
    <property type="molecule type" value="Genomic_DNA"/>
</dbReference>
<accession>A0AAN9BHD4</accession>
<organism evidence="1 2">
    <name type="scientific">Littorina saxatilis</name>
    <dbReference type="NCBI Taxonomy" id="31220"/>
    <lineage>
        <taxon>Eukaryota</taxon>
        <taxon>Metazoa</taxon>
        <taxon>Spiralia</taxon>
        <taxon>Lophotrochozoa</taxon>
        <taxon>Mollusca</taxon>
        <taxon>Gastropoda</taxon>
        <taxon>Caenogastropoda</taxon>
        <taxon>Littorinimorpha</taxon>
        <taxon>Littorinoidea</taxon>
        <taxon>Littorinidae</taxon>
        <taxon>Littorina</taxon>
    </lineage>
</organism>
<evidence type="ECO:0000313" key="2">
    <source>
        <dbReference type="Proteomes" id="UP001374579"/>
    </source>
</evidence>
<dbReference type="PANTHER" id="PTHR43907">
    <property type="entry name" value="SLEI FAMILY PROTEIN"/>
    <property type="match status" value="1"/>
</dbReference>
<dbReference type="AlphaFoldDB" id="A0AAN9BHD4"/>
<dbReference type="PANTHER" id="PTHR43907:SF5">
    <property type="match status" value="1"/>
</dbReference>
<gene>
    <name evidence="1" type="ORF">V1264_017438</name>
</gene>
<keyword evidence="2" id="KW-1185">Reference proteome</keyword>
<dbReference type="Proteomes" id="UP001374579">
    <property type="component" value="Unassembled WGS sequence"/>
</dbReference>
<dbReference type="Gene3D" id="3.40.50.11350">
    <property type="match status" value="1"/>
</dbReference>
<comment type="caution">
    <text evidence="1">The sequence shown here is derived from an EMBL/GenBank/DDBJ whole genome shotgun (WGS) entry which is preliminary data.</text>
</comment>
<proteinExistence type="predicted"/>
<reference evidence="1 2" key="1">
    <citation type="submission" date="2024-02" db="EMBL/GenBank/DDBJ databases">
        <title>Chromosome-scale genome assembly of the rough periwinkle Littorina saxatilis.</title>
        <authorList>
            <person name="De Jode A."/>
            <person name="Faria R."/>
            <person name="Formenti G."/>
            <person name="Sims Y."/>
            <person name="Smith T.P."/>
            <person name="Tracey A."/>
            <person name="Wood J.M.D."/>
            <person name="Zagrodzka Z.B."/>
            <person name="Johannesson K."/>
            <person name="Butlin R.K."/>
            <person name="Leder E.H."/>
        </authorList>
    </citation>
    <scope>NUCLEOTIDE SEQUENCE [LARGE SCALE GENOMIC DNA]</scope>
    <source>
        <strain evidence="1">Snail1</strain>
        <tissue evidence="1">Muscle</tissue>
    </source>
</reference>
<name>A0AAN9BHD4_9CAEN</name>
<sequence length="717" mass="78214">MSEKQTSNNKKGSLNVVKNNLHYKEFITNSTNANKRNPITKSVTKTTTSVQNKTKHASKNVPGIVKAVPHKANDVPVIAKTVPDKAKAVPVIAKAVPDKAKAVPVIAKAVLDIDKAVPVIAKAFPDKANALPYKAKAVPVIAKAVPHKANAVPVIAKAVLDIDKAVPVIAKAFPDKANALPYKAKAVPVIAKAVPHKANAVPVIAKAVPDIDKAVPVLAKAFPDKANALPYKAKAAPVIAKAVPDTANAVPNKANYVPDKANAVPDKTKAVPAIAKALPDTPNAKPDKANAVPDKTKAVPAIAKALQNKANAVPHKANALPHKANAVPHKGKVFPKTQPQKVPIAVRQVYINNHFNGSSLNHSKDGNNRKEKAKVLPISLASKAKANQREVQIKLNNKTITVTNSTEKPATNSSKKFLVFYCPQNAKCSGWGDQQRGIVDVFLLACIAKRHFRIILQSPCDVRNFYVPNKYNWIADEREFQGRTQRIIPKSVLTGKLKTMADFNAVLPEDVIYVSTNGGHFTEIMANPNFKSYMPTWAETFLAHHFHNAWDILMKPSARLQQRLEAFLHSVGFYNRTHPLVGVHVRVGKNPSNPNEVLHINDVDKTGPLWEFLDHYVRNGSHIFLASDSAEVRNISRSRFGTAHHDTDGVILHVAKQRHDPRACQGYEDALLDQLILTKCDVLVKSKSGFSLRAGYIRGRADDLFFYHQGNITKVKS</sequence>
<evidence type="ECO:0000313" key="1">
    <source>
        <dbReference type="EMBL" id="KAK7106148.1"/>
    </source>
</evidence>
<protein>
    <submittedName>
        <fullName evidence="1">Uncharacterized protein</fullName>
    </submittedName>
</protein>